<feature type="chain" id="PRO_5008899819" evidence="2">
    <location>
        <begin position="22"/>
        <end position="528"/>
    </location>
</feature>
<feature type="transmembrane region" description="Helical" evidence="1">
    <location>
        <begin position="465"/>
        <end position="487"/>
    </location>
</feature>
<keyword evidence="3" id="KW-0436">Ligase</keyword>
<sequence>MASKEFSRGILLLSLLGAVLASELRGHNHIEPGRSLVEGQNEAQPSRTLVRTARIDPLDGFKKYRGGYNITNKNYWSSTVFTGIYGYGIALLCLLGGLVYACFLFVTTLCCFTKGKNKSMGHPCPKSWSMPIGVLFTLLAIVASVVVLVGSSRFNSRANSVKNIIEETAHRASGTIYNVTSSVKVMEDDPELSANLKVSKPLSVASRKLNDEASNIRRKAEKNVRMISRGLKILNATTLGIVSLNMVSILALLGSDFLKLQRPFHLLIVLSWLLTTLCWAHFGLYFFLDRFAGDTCVALDEYRQDPRDSSLSTILPCNNRLAAKSVLRDTRAGIHDLIAQVNANISALQSSTTLPNVAYVCNPFSAPPDYDYQPESCSSDEIRVGDIPQVLKRYACSDTDGGTCGDGKFISASDYNRVQVYTTSVQNLLNSFPGVERLVNCQLVKDAFSDILSRQCRPLERYAHMSWAAMATLSTIMVFLVLTWVLVAYGDSKHHTSNVNPHFTDDMRSPDQDANGMVTNHKVLPLEP</sequence>
<keyword evidence="1" id="KW-0472">Membrane</keyword>
<feature type="transmembrane region" description="Helical" evidence="1">
    <location>
        <begin position="266"/>
        <end position="288"/>
    </location>
</feature>
<keyword evidence="2" id="KW-0732">Signal</keyword>
<keyword evidence="1" id="KW-1133">Transmembrane helix</keyword>
<accession>A0A1D1XY30</accession>
<feature type="transmembrane region" description="Helical" evidence="1">
    <location>
        <begin position="233"/>
        <end position="254"/>
    </location>
</feature>
<proteinExistence type="predicted"/>
<dbReference type="PANTHER" id="PTHR31414:SF18">
    <property type="entry name" value="TRANSMEMBRANE PROTEIN-RELATED"/>
    <property type="match status" value="1"/>
</dbReference>
<dbReference type="AlphaFoldDB" id="A0A1D1XY30"/>
<feature type="transmembrane region" description="Helical" evidence="1">
    <location>
        <begin position="84"/>
        <end position="112"/>
    </location>
</feature>
<protein>
    <submittedName>
        <fullName evidence="3">Lipoate-protein ligase A</fullName>
    </submittedName>
</protein>
<name>A0A1D1XY30_9ARAE</name>
<dbReference type="GO" id="GO:0016874">
    <property type="term" value="F:ligase activity"/>
    <property type="evidence" value="ECO:0007669"/>
    <property type="project" value="UniProtKB-KW"/>
</dbReference>
<feature type="signal peptide" evidence="2">
    <location>
        <begin position="1"/>
        <end position="21"/>
    </location>
</feature>
<dbReference type="PANTHER" id="PTHR31414">
    <property type="entry name" value="TRANSMEMBRANE PROTEIN DDB_G0292058"/>
    <property type="match status" value="1"/>
</dbReference>
<keyword evidence="1" id="KW-0812">Transmembrane</keyword>
<evidence type="ECO:0000256" key="2">
    <source>
        <dbReference type="SAM" id="SignalP"/>
    </source>
</evidence>
<gene>
    <name evidence="3" type="primary">lplA_1</name>
    <name evidence="3" type="ORF">g.96988</name>
</gene>
<feature type="transmembrane region" description="Helical" evidence="1">
    <location>
        <begin position="132"/>
        <end position="151"/>
    </location>
</feature>
<dbReference type="InterPro" id="IPR040283">
    <property type="entry name" value="DDB_G0292058-like"/>
</dbReference>
<evidence type="ECO:0000256" key="1">
    <source>
        <dbReference type="SAM" id="Phobius"/>
    </source>
</evidence>
<dbReference type="GO" id="GO:0016020">
    <property type="term" value="C:membrane"/>
    <property type="evidence" value="ECO:0007669"/>
    <property type="project" value="TreeGrafter"/>
</dbReference>
<organism evidence="3">
    <name type="scientific">Anthurium amnicola</name>
    <dbReference type="NCBI Taxonomy" id="1678845"/>
    <lineage>
        <taxon>Eukaryota</taxon>
        <taxon>Viridiplantae</taxon>
        <taxon>Streptophyta</taxon>
        <taxon>Embryophyta</taxon>
        <taxon>Tracheophyta</taxon>
        <taxon>Spermatophyta</taxon>
        <taxon>Magnoliopsida</taxon>
        <taxon>Liliopsida</taxon>
        <taxon>Araceae</taxon>
        <taxon>Pothoideae</taxon>
        <taxon>Potheae</taxon>
        <taxon>Anthurium</taxon>
    </lineage>
</organism>
<reference evidence="3" key="1">
    <citation type="submission" date="2015-07" db="EMBL/GenBank/DDBJ databases">
        <title>Transcriptome Assembly of Anthurium amnicola.</title>
        <authorList>
            <person name="Suzuki J."/>
        </authorList>
    </citation>
    <scope>NUCLEOTIDE SEQUENCE</scope>
</reference>
<dbReference type="EMBL" id="GDJX01020685">
    <property type="protein sequence ID" value="JAT47251.1"/>
    <property type="molecule type" value="Transcribed_RNA"/>
</dbReference>
<evidence type="ECO:0000313" key="3">
    <source>
        <dbReference type="EMBL" id="JAT47251.1"/>
    </source>
</evidence>